<dbReference type="Proteomes" id="UP000515158">
    <property type="component" value="Unplaced"/>
</dbReference>
<dbReference type="AlphaFoldDB" id="A0A6P9ACI2"/>
<protein>
    <submittedName>
        <fullName evidence="3">Uncharacterized protein LOC117653938</fullName>
    </submittedName>
</protein>
<keyword evidence="1" id="KW-0175">Coiled coil</keyword>
<accession>A0A6P9ACI2</accession>
<gene>
    <name evidence="3" type="primary">LOC117653938</name>
</gene>
<evidence type="ECO:0000313" key="2">
    <source>
        <dbReference type="Proteomes" id="UP000515158"/>
    </source>
</evidence>
<feature type="coiled-coil region" evidence="1">
    <location>
        <begin position="8"/>
        <end position="91"/>
    </location>
</feature>
<dbReference type="GeneID" id="117653938"/>
<evidence type="ECO:0000256" key="1">
    <source>
        <dbReference type="SAM" id="Coils"/>
    </source>
</evidence>
<organism evidence="3">
    <name type="scientific">Thrips palmi</name>
    <name type="common">Melon thrips</name>
    <dbReference type="NCBI Taxonomy" id="161013"/>
    <lineage>
        <taxon>Eukaryota</taxon>
        <taxon>Metazoa</taxon>
        <taxon>Ecdysozoa</taxon>
        <taxon>Arthropoda</taxon>
        <taxon>Hexapoda</taxon>
        <taxon>Insecta</taxon>
        <taxon>Pterygota</taxon>
        <taxon>Neoptera</taxon>
        <taxon>Paraneoptera</taxon>
        <taxon>Thysanoptera</taxon>
        <taxon>Terebrantia</taxon>
        <taxon>Thripoidea</taxon>
        <taxon>Thripidae</taxon>
        <taxon>Thrips</taxon>
    </lineage>
</organism>
<proteinExistence type="predicted"/>
<evidence type="ECO:0000313" key="3">
    <source>
        <dbReference type="RefSeq" id="XP_034255882.1"/>
    </source>
</evidence>
<dbReference type="KEGG" id="tpal:117653938"/>
<keyword evidence="2" id="KW-1185">Reference proteome</keyword>
<dbReference type="RefSeq" id="XP_034255882.1">
    <property type="nucleotide sequence ID" value="XM_034399991.1"/>
</dbReference>
<sequence>MNCKDIPVNKFERQYNKLVAELHSYQKKVSESKKLVAEIRNEIHNTEGSVEEQEERKVQLEERAMASWKSLKEVRYNMQRISREMDMLKNKMLMKIESQRRNHEGYF</sequence>
<dbReference type="InParanoid" id="A0A6P9ACI2"/>
<reference evidence="3" key="1">
    <citation type="submission" date="2025-08" db="UniProtKB">
        <authorList>
            <consortium name="RefSeq"/>
        </authorList>
    </citation>
    <scope>IDENTIFICATION</scope>
    <source>
        <tissue evidence="3">Total insect</tissue>
    </source>
</reference>
<name>A0A6P9ACI2_THRPL</name>